<gene>
    <name evidence="1" type="ORF">A2650_00250</name>
</gene>
<reference evidence="1 2" key="1">
    <citation type="journal article" date="2016" name="Nat. Commun.">
        <title>Thousands of microbial genomes shed light on interconnected biogeochemical processes in an aquifer system.</title>
        <authorList>
            <person name="Anantharaman K."/>
            <person name="Brown C.T."/>
            <person name="Hug L.A."/>
            <person name="Sharon I."/>
            <person name="Castelle C.J."/>
            <person name="Probst A.J."/>
            <person name="Thomas B.C."/>
            <person name="Singh A."/>
            <person name="Wilkins M.J."/>
            <person name="Karaoz U."/>
            <person name="Brodie E.L."/>
            <person name="Williams K.H."/>
            <person name="Hubbard S.S."/>
            <person name="Banfield J.F."/>
        </authorList>
    </citation>
    <scope>NUCLEOTIDE SEQUENCE [LARGE SCALE GENOMIC DNA]</scope>
</reference>
<evidence type="ECO:0000313" key="2">
    <source>
        <dbReference type="Proteomes" id="UP000177117"/>
    </source>
</evidence>
<protein>
    <submittedName>
        <fullName evidence="1">Uncharacterized protein</fullName>
    </submittedName>
</protein>
<evidence type="ECO:0000313" key="1">
    <source>
        <dbReference type="EMBL" id="OGN01081.1"/>
    </source>
</evidence>
<dbReference type="AlphaFoldDB" id="A0A1F8EJS0"/>
<dbReference type="Proteomes" id="UP000177117">
    <property type="component" value="Unassembled WGS sequence"/>
</dbReference>
<name>A0A1F8EJS0_9BACT</name>
<accession>A0A1F8EJS0</accession>
<dbReference type="EMBL" id="MGJD01000010">
    <property type="protein sequence ID" value="OGN01081.1"/>
    <property type="molecule type" value="Genomic_DNA"/>
</dbReference>
<proteinExistence type="predicted"/>
<organism evidence="1 2">
    <name type="scientific">Candidatus Yanofskybacteria bacterium RIFCSPHIGHO2_01_FULL_41_53</name>
    <dbReference type="NCBI Taxonomy" id="1802663"/>
    <lineage>
        <taxon>Bacteria</taxon>
        <taxon>Candidatus Yanofskyibacteriota</taxon>
    </lineage>
</organism>
<comment type="caution">
    <text evidence="1">The sequence shown here is derived from an EMBL/GenBank/DDBJ whole genome shotgun (WGS) entry which is preliminary data.</text>
</comment>
<sequence length="771" mass="88435">MTLYKVEKTSHIWHSLFIKSRINKNGVIVEVAPGHEPKIGNALALLGFRGTIFLIEPDEKTACDIEKTYRDILPQAKIKKIVKSLQSIEVGIDIPRVVDVLVASHPFDDMVISYIINDTSLFIRERKDGENLSNSIKKLYNRITEKDYEAGIKNTVKTWKKFIKELKPNYFIASQYPSHTLIKKGLMKRQNSGFTVLEQLKSFYKNSLKEQHQNQLFGYKGNPKWWIIVKKPSSDLNYKLEQKPIATQRLGKSIFVPQLSKRLSPEKYEIAYINNKYFRNLGLNNISKQIQNFAIEVDNKKSLLSKKIITYADRQKDKTGIGLSGNQGSGRAVYYGDSFNVLGVGKTTLCKSTIPSHSTGRLELVGAMRRMILSRWFNYFTQKAPIHPALIVLKETAKFKWNPNPIHLALLVRIDNGSLDRPSHVEYSPKIYVDFEKTLTEYAKLDAEYFAYKMILGAWSTSNYSLNGHVIDLESASFVKYRGPYNTSSAKYPHNLFGYEGFGFLRILGQLADIKNIKDQTLENQFYKERSHHLAYCFLLLLGIKDIMAINFLSKHQNYVIDLANRFEVLAKKIALPKSSLNLYIEIPDNEDPSLLDMANLFRNLPKLYNGPNAEATALKYLIRRDALLRVILNKKLNGHSNPGNIFIHDQAVINPERLSNFLHEIKRFVHSVFELLALLDKERSFSNNSEWEYRLITMNHNLPTMFELNNTLKSLAEAYRIGKINSKVLGKEIEKLCQLPHLNNTINPIFYAKNNKNPSVQQVSATLLVS</sequence>